<reference evidence="6" key="1">
    <citation type="submission" date="2019-02" db="EMBL/GenBank/DDBJ databases">
        <authorList>
            <person name="Gruber-Vodicka R. H."/>
            <person name="Seah K. B. B."/>
        </authorList>
    </citation>
    <scope>NUCLEOTIDE SEQUENCE</scope>
    <source>
        <strain evidence="6">BECK_BY7</strain>
    </source>
</reference>
<dbReference type="PROSITE" id="PS51128">
    <property type="entry name" value="ZF_DKSA_2"/>
    <property type="match status" value="1"/>
</dbReference>
<evidence type="ECO:0000256" key="2">
    <source>
        <dbReference type="ARBA" id="ARBA00022771"/>
    </source>
</evidence>
<dbReference type="GO" id="GO:0008270">
    <property type="term" value="F:zinc ion binding"/>
    <property type="evidence" value="ECO:0007669"/>
    <property type="project" value="UniProtKB-KW"/>
</dbReference>
<evidence type="ECO:0000259" key="5">
    <source>
        <dbReference type="Pfam" id="PF01258"/>
    </source>
</evidence>
<dbReference type="GO" id="GO:1900378">
    <property type="term" value="P:positive regulation of secondary metabolite biosynthetic process"/>
    <property type="evidence" value="ECO:0007669"/>
    <property type="project" value="TreeGrafter"/>
</dbReference>
<gene>
    <name evidence="6" type="ORF">BECKLFY1418C_GA0070996_110213</name>
</gene>
<feature type="domain" description="Zinc finger DksA/TraR C4-type" evidence="5">
    <location>
        <begin position="37"/>
        <end position="68"/>
    </location>
</feature>
<dbReference type="SUPFAM" id="SSF57716">
    <property type="entry name" value="Glucocorticoid receptor-like (DNA-binding domain)"/>
    <property type="match status" value="1"/>
</dbReference>
<dbReference type="PANTHER" id="PTHR38777">
    <property type="entry name" value="FELS-2 PROPHAGE PROTEIN"/>
    <property type="match status" value="1"/>
</dbReference>
<name>A0A450WXK9_9GAMM</name>
<dbReference type="NCBIfam" id="TIGR02419">
    <property type="entry name" value="C4_traR_proteo"/>
    <property type="match status" value="1"/>
</dbReference>
<keyword evidence="2" id="KW-0863">Zinc-finger</keyword>
<feature type="zinc finger region" description="dksA C4-type" evidence="4">
    <location>
        <begin position="38"/>
        <end position="62"/>
    </location>
</feature>
<dbReference type="EMBL" id="CAADFN010000102">
    <property type="protein sequence ID" value="VFK21756.1"/>
    <property type="molecule type" value="Genomic_DNA"/>
</dbReference>
<organism evidence="6">
    <name type="scientific">Candidatus Kentrum sp. LFY</name>
    <dbReference type="NCBI Taxonomy" id="2126342"/>
    <lineage>
        <taxon>Bacteria</taxon>
        <taxon>Pseudomonadati</taxon>
        <taxon>Pseudomonadota</taxon>
        <taxon>Gammaproteobacteria</taxon>
        <taxon>Candidatus Kentrum</taxon>
    </lineage>
</organism>
<keyword evidence="1" id="KW-0479">Metal-binding</keyword>
<sequence>MADKADRANDIAEVHLASHLYLHRKRSAIAGTQAVPFCLECGEEIPEARRLAVPSARYCVDCQSILERRRR</sequence>
<dbReference type="InterPro" id="IPR012783">
    <property type="entry name" value="Znf_C4_TraR"/>
</dbReference>
<proteinExistence type="predicted"/>
<dbReference type="InterPro" id="IPR000962">
    <property type="entry name" value="Znf_DskA_TraR"/>
</dbReference>
<dbReference type="Pfam" id="PF01258">
    <property type="entry name" value="zf-dskA_traR"/>
    <property type="match status" value="1"/>
</dbReference>
<evidence type="ECO:0000313" key="6">
    <source>
        <dbReference type="EMBL" id="VFK21756.1"/>
    </source>
</evidence>
<accession>A0A450WXK9</accession>
<evidence type="ECO:0000256" key="1">
    <source>
        <dbReference type="ARBA" id="ARBA00022723"/>
    </source>
</evidence>
<dbReference type="AlphaFoldDB" id="A0A450WXK9"/>
<evidence type="ECO:0000256" key="3">
    <source>
        <dbReference type="ARBA" id="ARBA00022833"/>
    </source>
</evidence>
<keyword evidence="3" id="KW-0862">Zinc</keyword>
<evidence type="ECO:0000256" key="4">
    <source>
        <dbReference type="PROSITE-ProRule" id="PRU00510"/>
    </source>
</evidence>
<dbReference type="PANTHER" id="PTHR38777:SF1">
    <property type="entry name" value="DNAK SUPPRESSOR PROTEIN"/>
    <property type="match status" value="1"/>
</dbReference>
<dbReference type="Gene3D" id="1.20.120.910">
    <property type="entry name" value="DksA, coiled-coil domain"/>
    <property type="match status" value="1"/>
</dbReference>
<protein>
    <submittedName>
        <fullName evidence="6">Transcriptional regulator, TraR/DksA family</fullName>
    </submittedName>
</protein>